<dbReference type="Gene3D" id="3.20.20.140">
    <property type="entry name" value="Metal-dependent hydrolases"/>
    <property type="match status" value="1"/>
</dbReference>
<protein>
    <recommendedName>
        <fullName evidence="1">Isoaspartyl dipeptidase</fullName>
        <ecNumber evidence="1">3.4.19.-</ecNumber>
    </recommendedName>
</protein>
<dbReference type="GO" id="GO:0016810">
    <property type="term" value="F:hydrolase activity, acting on carbon-nitrogen (but not peptide) bonds"/>
    <property type="evidence" value="ECO:0007669"/>
    <property type="project" value="InterPro"/>
</dbReference>
<feature type="binding site" evidence="4">
    <location>
        <position position="226"/>
    </location>
    <ligand>
        <name>Zn(2+)</name>
        <dbReference type="ChEBI" id="CHEBI:29105"/>
        <label>2</label>
        <note>catalytic</note>
    </ligand>
</feature>
<feature type="active site" description="Proton acceptor" evidence="2">
    <location>
        <position position="289"/>
    </location>
</feature>
<feature type="binding site" evidence="3">
    <location>
        <begin position="70"/>
        <end position="72"/>
    </location>
    <ligand>
        <name>substrate</name>
    </ligand>
</feature>
<dbReference type="InterPro" id="IPR010229">
    <property type="entry name" value="Pept_M38_dipep"/>
</dbReference>
<comment type="function">
    <text evidence="1">Catalyzes the hydrolytic cleavage of a subset of L-isoaspartyl (L-beta-aspartyl) dipeptides. Used to degrade proteins damaged by L-isoaspartyl residues formation.</text>
</comment>
<feature type="binding site" evidence="3">
    <location>
        <position position="229"/>
    </location>
    <ligand>
        <name>substrate</name>
    </ligand>
</feature>
<dbReference type="GO" id="GO:0005737">
    <property type="term" value="C:cytoplasm"/>
    <property type="evidence" value="ECO:0007669"/>
    <property type="project" value="UniProtKB-SubCell"/>
</dbReference>
<dbReference type="Proteomes" id="UP000823849">
    <property type="component" value="Unassembled WGS sequence"/>
</dbReference>
<evidence type="ECO:0000259" key="5">
    <source>
        <dbReference type="Pfam" id="PF01979"/>
    </source>
</evidence>
<evidence type="ECO:0000256" key="1">
    <source>
        <dbReference type="PIRNR" id="PIRNR001238"/>
    </source>
</evidence>
<keyword evidence="1 4" id="KW-0862">Zinc</keyword>
<dbReference type="PANTHER" id="PTHR11647">
    <property type="entry name" value="HYDRANTOINASE/DIHYDROPYRIMIDINASE FAMILY MEMBER"/>
    <property type="match status" value="1"/>
</dbReference>
<evidence type="ECO:0000313" key="7">
    <source>
        <dbReference type="Proteomes" id="UP000823849"/>
    </source>
</evidence>
<dbReference type="InterPro" id="IPR006680">
    <property type="entry name" value="Amidohydro-rel"/>
</dbReference>
<reference evidence="6" key="1">
    <citation type="journal article" date="2021" name="PeerJ">
        <title>Extensive microbial diversity within the chicken gut microbiome revealed by metagenomics and culture.</title>
        <authorList>
            <person name="Gilroy R."/>
            <person name="Ravi A."/>
            <person name="Getino M."/>
            <person name="Pursley I."/>
            <person name="Horton D.L."/>
            <person name="Alikhan N.F."/>
            <person name="Baker D."/>
            <person name="Gharbi K."/>
            <person name="Hall N."/>
            <person name="Watson M."/>
            <person name="Adriaenssens E.M."/>
            <person name="Foster-Nyarko E."/>
            <person name="Jarju S."/>
            <person name="Secka A."/>
            <person name="Antonio M."/>
            <person name="Oren A."/>
            <person name="Chaudhuri R.R."/>
            <person name="La Ragione R."/>
            <person name="Hildebrand F."/>
            <person name="Pallen M.J."/>
        </authorList>
    </citation>
    <scope>NUCLEOTIDE SEQUENCE</scope>
    <source>
        <strain evidence="6">CHK185-5351</strain>
    </source>
</reference>
<dbReference type="EMBL" id="DWWU01000013">
    <property type="protein sequence ID" value="HJC14812.1"/>
    <property type="molecule type" value="Genomic_DNA"/>
</dbReference>
<dbReference type="GO" id="GO:0006508">
    <property type="term" value="P:proteolysis"/>
    <property type="evidence" value="ECO:0007669"/>
    <property type="project" value="UniProtKB-KW"/>
</dbReference>
<dbReference type="GO" id="GO:0008237">
    <property type="term" value="F:metallopeptidase activity"/>
    <property type="evidence" value="ECO:0007669"/>
    <property type="project" value="UniProtKB-KW"/>
</dbReference>
<comment type="cofactor">
    <cofactor evidence="1 4">
        <name>Zn(2+)</name>
        <dbReference type="ChEBI" id="CHEBI:29105"/>
    </cofactor>
    <text evidence="1 4">Binds 2 Zn(2+) ions per subunit.</text>
</comment>
<dbReference type="Gene3D" id="2.30.40.10">
    <property type="entry name" value="Urease, subunit C, domain 1"/>
    <property type="match status" value="1"/>
</dbReference>
<feature type="binding site" evidence="4">
    <location>
        <position position="65"/>
    </location>
    <ligand>
        <name>Zn(2+)</name>
        <dbReference type="ChEBI" id="CHEBI:29105"/>
        <label>1</label>
        <note>catalytic</note>
    </ligand>
</feature>
<keyword evidence="1 6" id="KW-0378">Hydrolase</keyword>
<name>A0A9D2NAN9_9FIRM</name>
<evidence type="ECO:0000256" key="4">
    <source>
        <dbReference type="PIRSR" id="PIRSR001238-3"/>
    </source>
</evidence>
<dbReference type="GO" id="GO:0046872">
    <property type="term" value="F:metal ion binding"/>
    <property type="evidence" value="ECO:0007669"/>
    <property type="project" value="UniProtKB-KW"/>
</dbReference>
<dbReference type="NCBIfam" id="TIGR01975">
    <property type="entry name" value="isoAsp_dipep"/>
    <property type="match status" value="1"/>
</dbReference>
<gene>
    <name evidence="6" type="primary">iadA</name>
    <name evidence="6" type="ORF">H9705_03135</name>
</gene>
<comment type="PTM">
    <text evidence="1">Carboxylation allows a single lysine to coordinate two zinc ions.</text>
</comment>
<dbReference type="Pfam" id="PF01979">
    <property type="entry name" value="Amidohydro_1"/>
    <property type="match status" value="1"/>
</dbReference>
<feature type="binding site" evidence="4">
    <location>
        <position position="63"/>
    </location>
    <ligand>
        <name>Zn(2+)</name>
        <dbReference type="ChEBI" id="CHEBI:29105"/>
        <label>1</label>
        <note>catalytic</note>
    </ligand>
</feature>
<evidence type="ECO:0000313" key="6">
    <source>
        <dbReference type="EMBL" id="HJC14812.1"/>
    </source>
</evidence>
<dbReference type="SUPFAM" id="SSF51556">
    <property type="entry name" value="Metallo-dependent hydrolases"/>
    <property type="match status" value="1"/>
</dbReference>
<keyword evidence="1" id="KW-0645">Protease</keyword>
<dbReference type="GO" id="GO:0008798">
    <property type="term" value="F:beta-aspartyl-peptidase activity"/>
    <property type="evidence" value="ECO:0007669"/>
    <property type="project" value="InterPro"/>
</dbReference>
<dbReference type="PIRSF" id="PIRSF001238">
    <property type="entry name" value="IadA"/>
    <property type="match status" value="1"/>
</dbReference>
<feature type="binding site" evidence="4">
    <location>
        <position position="197"/>
    </location>
    <ligand>
        <name>Zn(2+)</name>
        <dbReference type="ChEBI" id="CHEBI:29105"/>
        <label>2</label>
        <note>catalytic</note>
    </ligand>
</feature>
<keyword evidence="1 4" id="KW-0479">Metal-binding</keyword>
<dbReference type="EC" id="3.4.19.-" evidence="1"/>
<dbReference type="AlphaFoldDB" id="A0A9D2NAN9"/>
<feature type="binding site" evidence="3">
    <location>
        <position position="293"/>
    </location>
    <ligand>
        <name>substrate</name>
    </ligand>
</feature>
<comment type="subcellular location">
    <subcellularLocation>
        <location evidence="1">Cytoplasm</location>
    </subcellularLocation>
</comment>
<reference evidence="6" key="2">
    <citation type="submission" date="2021-04" db="EMBL/GenBank/DDBJ databases">
        <authorList>
            <person name="Gilroy R."/>
        </authorList>
    </citation>
    <scope>NUCLEOTIDE SEQUENCE</scope>
    <source>
        <strain evidence="6">CHK185-5351</strain>
    </source>
</reference>
<comment type="similarity">
    <text evidence="1">Belongs to the peptidase M38 family.</text>
</comment>
<evidence type="ECO:0000256" key="2">
    <source>
        <dbReference type="PIRSR" id="PIRSR001238-1"/>
    </source>
</evidence>
<feature type="binding site" evidence="3">
    <location>
        <position position="132"/>
    </location>
    <ligand>
        <name>substrate</name>
    </ligand>
</feature>
<organism evidence="6 7">
    <name type="scientific">Candidatus Fusicatenibacter intestinigallinarum</name>
    <dbReference type="NCBI Taxonomy" id="2838598"/>
    <lineage>
        <taxon>Bacteria</taxon>
        <taxon>Bacillati</taxon>
        <taxon>Bacillota</taxon>
        <taxon>Clostridia</taxon>
        <taxon>Lachnospirales</taxon>
        <taxon>Lachnospiraceae</taxon>
        <taxon>Fusicatenibacter</taxon>
    </lineage>
</organism>
<sequence length="397" mass="41943">MATLIRQANVYQPEYAGVKDVLLLGGKIAAIGENLKADFGGCVDVLEIQAEGMAAVPGFIDSHEHILGGGGEGGFHTRTPEASLGDLILNGITTVIGCIGTDGVGRDMAALLAKAHALENEGITTYAYTGSYQIPVQTLTGSLRKDIMMLDKVIGVGEIAISDHRSSQPTFEEFARVAADARVAGMLSGKAGIVNVHLGDSPRKIDLIQRVIHETEIPASQFLPTHVNRNAALFDACLEFAKEGGTIDFTGNEDIDAWEAISDEVRVCKGIRRLLDLGIPSDRFTISSDGQGSLPVFDENGNYQGLGIGKASCLLKEIRECVQTEGIPLEIALKGITSNPASILKLGAKGRLQPGFDADLCLLTADTLALDTVIAKGRCMVLHGKQKVFGTFEAAGA</sequence>
<proteinExistence type="inferred from homology"/>
<accession>A0A9D2NAN9</accession>
<feature type="binding site" evidence="4">
    <location>
        <position position="289"/>
    </location>
    <ligand>
        <name>Zn(2+)</name>
        <dbReference type="ChEBI" id="CHEBI:29105"/>
        <label>1</label>
        <note>catalytic</note>
    </ligand>
</feature>
<evidence type="ECO:0000256" key="3">
    <source>
        <dbReference type="PIRSR" id="PIRSR001238-2"/>
    </source>
</evidence>
<feature type="binding site" evidence="3">
    <location>
        <position position="101"/>
    </location>
    <ligand>
        <name>substrate</name>
    </ligand>
</feature>
<comment type="caution">
    <text evidence="6">The sequence shown here is derived from an EMBL/GenBank/DDBJ whole genome shotgun (WGS) entry which is preliminary data.</text>
</comment>
<keyword evidence="1" id="KW-0482">Metalloprotease</keyword>
<feature type="domain" description="Amidohydrolase-related" evidence="5">
    <location>
        <begin position="55"/>
        <end position="378"/>
    </location>
</feature>
<dbReference type="InterPro" id="IPR011059">
    <property type="entry name" value="Metal-dep_hydrolase_composite"/>
</dbReference>
<dbReference type="InterPro" id="IPR032466">
    <property type="entry name" value="Metal_Hydrolase"/>
</dbReference>
<dbReference type="PANTHER" id="PTHR11647:SF1">
    <property type="entry name" value="COLLAPSIN RESPONSE MEDIATOR PROTEIN"/>
    <property type="match status" value="1"/>
</dbReference>
<feature type="binding site" evidence="3">
    <location>
        <position position="165"/>
    </location>
    <ligand>
        <name>substrate</name>
    </ligand>
</feature>
<dbReference type="InterPro" id="IPR050378">
    <property type="entry name" value="Metallo-dep_Hydrolases_sf"/>
</dbReference>
<dbReference type="SUPFAM" id="SSF51338">
    <property type="entry name" value="Composite domain of metallo-dependent hydrolases"/>
    <property type="match status" value="1"/>
</dbReference>